<evidence type="ECO:0008006" key="3">
    <source>
        <dbReference type="Google" id="ProtNLM"/>
    </source>
</evidence>
<keyword evidence="2" id="KW-1185">Reference proteome</keyword>
<reference evidence="1 2" key="1">
    <citation type="submission" date="2021-07" db="EMBL/GenBank/DDBJ databases">
        <title>Alteriqipengyuania abyssalis NZ-12B nov, sp.nov isolated from deep sea sponge in pacific ocean.</title>
        <authorList>
            <person name="Tareen S."/>
            <person name="Wink J."/>
        </authorList>
    </citation>
    <scope>NUCLEOTIDE SEQUENCE [LARGE SCALE GENOMIC DNA]</scope>
    <source>
        <strain evidence="1 2">NZ-12B</strain>
    </source>
</reference>
<organism evidence="1 2">
    <name type="scientific">Alteriqipengyuania abyssalis</name>
    <dbReference type="NCBI Taxonomy" id="2860200"/>
    <lineage>
        <taxon>Bacteria</taxon>
        <taxon>Pseudomonadati</taxon>
        <taxon>Pseudomonadota</taxon>
        <taxon>Alphaproteobacteria</taxon>
        <taxon>Sphingomonadales</taxon>
        <taxon>Erythrobacteraceae</taxon>
        <taxon>Alteriqipengyuania</taxon>
    </lineage>
</organism>
<protein>
    <recommendedName>
        <fullName evidence="3">Flagellar basal body-associated FliL family protein</fullName>
    </recommendedName>
</protein>
<dbReference type="EMBL" id="JAHWXP010000003">
    <property type="protein sequence ID" value="MBY8337887.1"/>
    <property type="molecule type" value="Genomic_DNA"/>
</dbReference>
<sequence length="144" mass="15107">MFMPIVLLAGGVGIGSGAAYGTTMLLGPAEADGASSAEEKPTTLVEVDDVMAPLVLPDGQRLAGYVSFQIALQVPEDQAEDVTARLPLLRHEINMRTYRKPMASGPDGTLPTLKIFRQIVQEAADVAFEKGTVSAVAIASARPV</sequence>
<dbReference type="Proteomes" id="UP000759298">
    <property type="component" value="Unassembled WGS sequence"/>
</dbReference>
<evidence type="ECO:0000313" key="1">
    <source>
        <dbReference type="EMBL" id="MBY8337887.1"/>
    </source>
</evidence>
<proteinExistence type="predicted"/>
<gene>
    <name evidence="1" type="ORF">KYN89_12620</name>
</gene>
<name>A0ABS7PGR3_9SPHN</name>
<comment type="caution">
    <text evidence="1">The sequence shown here is derived from an EMBL/GenBank/DDBJ whole genome shotgun (WGS) entry which is preliminary data.</text>
</comment>
<evidence type="ECO:0000313" key="2">
    <source>
        <dbReference type="Proteomes" id="UP000759298"/>
    </source>
</evidence>
<accession>A0ABS7PGR3</accession>